<dbReference type="AlphaFoldDB" id="A0AAQ3S659"/>
<evidence type="ECO:0000313" key="3">
    <source>
        <dbReference type="Proteomes" id="UP001374535"/>
    </source>
</evidence>
<accession>A0AAQ3S659</accession>
<protein>
    <recommendedName>
        <fullName evidence="1">Retrovirus-related Pol polyprotein from transposon TNT 1-94-like beta-barrel domain-containing protein</fullName>
    </recommendedName>
</protein>
<gene>
    <name evidence="2" type="ORF">V8G54_008181</name>
</gene>
<dbReference type="GO" id="GO:0003723">
    <property type="term" value="F:RNA binding"/>
    <property type="evidence" value="ECO:0007669"/>
    <property type="project" value="InterPro"/>
</dbReference>
<proteinExistence type="predicted"/>
<evidence type="ECO:0000259" key="1">
    <source>
        <dbReference type="Pfam" id="PF22936"/>
    </source>
</evidence>
<dbReference type="Proteomes" id="UP001374535">
    <property type="component" value="Chromosome 2"/>
</dbReference>
<reference evidence="2 3" key="1">
    <citation type="journal article" date="2023" name="Life. Sci Alliance">
        <title>Evolutionary insights into 3D genome organization and epigenetic landscape of Vigna mungo.</title>
        <authorList>
            <person name="Junaid A."/>
            <person name="Singh B."/>
            <person name="Bhatia S."/>
        </authorList>
    </citation>
    <scope>NUCLEOTIDE SEQUENCE [LARGE SCALE GENOMIC DNA]</scope>
    <source>
        <strain evidence="2">Urdbean</strain>
    </source>
</reference>
<dbReference type="InterPro" id="IPR054722">
    <property type="entry name" value="PolX-like_BBD"/>
</dbReference>
<organism evidence="2 3">
    <name type="scientific">Vigna mungo</name>
    <name type="common">Black gram</name>
    <name type="synonym">Phaseolus mungo</name>
    <dbReference type="NCBI Taxonomy" id="3915"/>
    <lineage>
        <taxon>Eukaryota</taxon>
        <taxon>Viridiplantae</taxon>
        <taxon>Streptophyta</taxon>
        <taxon>Embryophyta</taxon>
        <taxon>Tracheophyta</taxon>
        <taxon>Spermatophyta</taxon>
        <taxon>Magnoliopsida</taxon>
        <taxon>eudicotyledons</taxon>
        <taxon>Gunneridae</taxon>
        <taxon>Pentapetalae</taxon>
        <taxon>rosids</taxon>
        <taxon>fabids</taxon>
        <taxon>Fabales</taxon>
        <taxon>Fabaceae</taxon>
        <taxon>Papilionoideae</taxon>
        <taxon>50 kb inversion clade</taxon>
        <taxon>NPAAA clade</taxon>
        <taxon>indigoferoid/millettioid clade</taxon>
        <taxon>Phaseoleae</taxon>
        <taxon>Vigna</taxon>
    </lineage>
</organism>
<name>A0AAQ3S659_VIGMU</name>
<sequence length="205" mass="22681">MKENRVYGLELSYSKQKKYMVGGLIGLCGSNISRIRNESGAMMKIVDSRVSFHVSSHEGFFSSSNYKKGDFGTVKMANHVTSKIVDIRDVIRSTNAVSKLVLKEVTHAPNMHLNLIYVGKLEDVGFVSHFGAEKWKLIEGSMVIVKGSKEGSLYIFSIALSSASAYFHQGFTICCVPCHKKRKEIFLLPTPRQGRSEAALAADVL</sequence>
<feature type="domain" description="Retrovirus-related Pol polyprotein from transposon TNT 1-94-like beta-barrel" evidence="1">
    <location>
        <begin position="45"/>
        <end position="126"/>
    </location>
</feature>
<keyword evidence="3" id="KW-1185">Reference proteome</keyword>
<dbReference type="EMBL" id="CP144699">
    <property type="protein sequence ID" value="WVZ20859.1"/>
    <property type="molecule type" value="Genomic_DNA"/>
</dbReference>
<dbReference type="Pfam" id="PF22936">
    <property type="entry name" value="Pol_BBD"/>
    <property type="match status" value="1"/>
</dbReference>
<evidence type="ECO:0000313" key="2">
    <source>
        <dbReference type="EMBL" id="WVZ20859.1"/>
    </source>
</evidence>